<evidence type="ECO:0000313" key="3">
    <source>
        <dbReference type="Proteomes" id="UP000054845"/>
    </source>
</evidence>
<evidence type="ECO:0000256" key="1">
    <source>
        <dbReference type="SAM" id="MobiDB-lite"/>
    </source>
</evidence>
<feature type="region of interest" description="Disordered" evidence="1">
    <location>
        <begin position="938"/>
        <end position="1142"/>
    </location>
</feature>
<feature type="compositionally biased region" description="Polar residues" evidence="1">
    <location>
        <begin position="699"/>
        <end position="710"/>
    </location>
</feature>
<feature type="compositionally biased region" description="Basic and acidic residues" evidence="1">
    <location>
        <begin position="1067"/>
        <end position="1081"/>
    </location>
</feature>
<feature type="region of interest" description="Disordered" evidence="1">
    <location>
        <begin position="380"/>
        <end position="434"/>
    </location>
</feature>
<feature type="region of interest" description="Disordered" evidence="1">
    <location>
        <begin position="93"/>
        <end position="123"/>
    </location>
</feature>
<name>A0A0P1BDI6_9BASI</name>
<feature type="compositionally biased region" description="Low complexity" evidence="1">
    <location>
        <begin position="601"/>
        <end position="620"/>
    </location>
</feature>
<proteinExistence type="predicted"/>
<feature type="compositionally biased region" description="Polar residues" evidence="1">
    <location>
        <begin position="283"/>
        <end position="294"/>
    </location>
</feature>
<reference evidence="2 3" key="1">
    <citation type="submission" date="2014-09" db="EMBL/GenBank/DDBJ databases">
        <authorList>
            <person name="Magalhaes I.L.F."/>
            <person name="Oliveira U."/>
            <person name="Santos F.R."/>
            <person name="Vidigal T.H.D.A."/>
            <person name="Brescovit A.D."/>
            <person name="Santos A.J."/>
        </authorList>
    </citation>
    <scope>NUCLEOTIDE SEQUENCE [LARGE SCALE GENOMIC DNA]</scope>
</reference>
<keyword evidence="3" id="KW-1185">Reference proteome</keyword>
<feature type="compositionally biased region" description="Polar residues" evidence="1">
    <location>
        <begin position="16"/>
        <end position="29"/>
    </location>
</feature>
<feature type="compositionally biased region" description="Basic residues" evidence="1">
    <location>
        <begin position="1037"/>
        <end position="1050"/>
    </location>
</feature>
<feature type="compositionally biased region" description="Basic and acidic residues" evidence="1">
    <location>
        <begin position="455"/>
        <end position="470"/>
    </location>
</feature>
<dbReference type="AlphaFoldDB" id="A0A0P1BDI6"/>
<dbReference type="EMBL" id="CCYA01000232">
    <property type="protein sequence ID" value="CEH13848.1"/>
    <property type="molecule type" value="Genomic_DNA"/>
</dbReference>
<feature type="compositionally biased region" description="Polar residues" evidence="1">
    <location>
        <begin position="941"/>
        <end position="952"/>
    </location>
</feature>
<dbReference type="Proteomes" id="UP000054845">
    <property type="component" value="Unassembled WGS sequence"/>
</dbReference>
<feature type="compositionally biased region" description="Basic and acidic residues" evidence="1">
    <location>
        <begin position="31"/>
        <end position="57"/>
    </location>
</feature>
<feature type="compositionally biased region" description="Polar residues" evidence="1">
    <location>
        <begin position="554"/>
        <end position="577"/>
    </location>
</feature>
<protein>
    <submittedName>
        <fullName evidence="2">Uncharacterized protein</fullName>
    </submittedName>
</protein>
<feature type="region of interest" description="Disordered" evidence="1">
    <location>
        <begin position="1"/>
        <end position="62"/>
    </location>
</feature>
<feature type="region of interest" description="Disordered" evidence="1">
    <location>
        <begin position="601"/>
        <end position="625"/>
    </location>
</feature>
<organism evidence="2 3">
    <name type="scientific">Ceraceosorus bombacis</name>
    <dbReference type="NCBI Taxonomy" id="401625"/>
    <lineage>
        <taxon>Eukaryota</taxon>
        <taxon>Fungi</taxon>
        <taxon>Dikarya</taxon>
        <taxon>Basidiomycota</taxon>
        <taxon>Ustilaginomycotina</taxon>
        <taxon>Exobasidiomycetes</taxon>
        <taxon>Ceraceosorales</taxon>
        <taxon>Ceraceosoraceae</taxon>
        <taxon>Ceraceosorus</taxon>
    </lineage>
</organism>
<feature type="region of interest" description="Disordered" evidence="1">
    <location>
        <begin position="214"/>
        <end position="233"/>
    </location>
</feature>
<sequence>MEPLTFQKRPLAGLKSPSSPISQLPTTPTEDAPKRHLGEEVRRSSFRSVEENEEKHAAVASPVKKSLLSAALLAGPPSTQQRRASGCGILKRAEHFGDEPQKQSSPAFTAGTQDAAAHSRHPSRAHFVEPVKPARDGIRQTSLLSPGIQDGSMVNNQRVLSAIPARSEDSSGPSNGCKQADVSTTAGTPLLAMQPAVQIEGRQRSLVFCDAPSEAKERAAPRAAAVTSRRASVNKLISPPAAIEAETSSDDARVQASALTGSDTGDSEDLGSSVEEGHATARSHYSTGLTSQPASGAEAETIDRIHAVQKPRHPCDTSDNELLPAHSLRAPAGSAIADARGIRSEHTQTGPHGPHSTSPSLRFCGAVAAAAARQRTLKFASSPREVAERHRPHPLALAPSISAAGSRGGLPLSPRSRPSKISKVRSPSTDEDEAPYVDVIHAAANQRKPTVRVLEPLRQRPTRAEQEAHTRGRPRVSTTEEKLSSLASLTKRRVSRGSPAPSALPYQEKAKALRGPHAMGAGSPAPGRRQSHDDSISSAQLEDSLPLSPEFDVETNSLHSNTNRSQQTGYTSSNHSGMSRPDSPANAISAADTPALHLARIPRSYPVSPRRSVSSAGPSPTITSTSFGQAAIQSLEEFAPFQAVPNAVVERTSSVEEEHLPPHAPRVASPHVLHFGQLPPHRSLLSGGRASSSHKRPVGSQQRSLSTGTMTRRGVVVASPLSQSPELALRSLDADAPLPLLTFRPEVSTLSVNGERLGNAWHRLRHCLDAEGSVSDGDLQRRSRMLPSSAASKLYALASRATSPFAGHRDQTSSKFSSTSLFALSHDAAHSSAALRGEASDVDSPTHAAFAASSPPSCDFAPPEVMSAPCSPQRRATASLHLALEGAPQGAATQAVGSGATTSVRALQRTMTDVHQPHLRHRSFGEKLLETIRHVKDAATGSGSPAMVSTSPPGFAHRHDASEAKPTPNDADHHHASHPLASPPPFALPPPLQDAHALRDIPSRPNALPSPAHKKQTPVQISKPLPSAQARDDAHIIGKRHGEHPRRAEHRKAEARSRRCSSSGGRAPREDAAVAIPDRHNVPPSPPFPSSAHAQDPLAQKSNGRDRATGTRRRRTADAELEFGWGTCKLGQAGASDTVHGA</sequence>
<feature type="region of interest" description="Disordered" evidence="1">
    <location>
        <begin position="676"/>
        <end position="712"/>
    </location>
</feature>
<accession>A0A0P1BDI6</accession>
<feature type="region of interest" description="Disordered" evidence="1">
    <location>
        <begin position="241"/>
        <end position="299"/>
    </location>
</feature>
<feature type="compositionally biased region" description="Pro residues" evidence="1">
    <location>
        <begin position="981"/>
        <end position="992"/>
    </location>
</feature>
<feature type="compositionally biased region" description="Polar residues" evidence="1">
    <location>
        <begin position="102"/>
        <end position="112"/>
    </location>
</feature>
<feature type="region of interest" description="Disordered" evidence="1">
    <location>
        <begin position="447"/>
        <end position="588"/>
    </location>
</feature>
<feature type="compositionally biased region" description="Low complexity" evidence="1">
    <location>
        <begin position="221"/>
        <end position="233"/>
    </location>
</feature>
<dbReference type="OrthoDB" id="10347942at2759"/>
<feature type="compositionally biased region" description="Low complexity" evidence="1">
    <location>
        <begin position="681"/>
        <end position="691"/>
    </location>
</feature>
<evidence type="ECO:0000313" key="2">
    <source>
        <dbReference type="EMBL" id="CEH13848.1"/>
    </source>
</evidence>